<dbReference type="EMBL" id="CABITT030000002">
    <property type="protein sequence ID" value="VVA95438.1"/>
    <property type="molecule type" value="Genomic_DNA"/>
</dbReference>
<comment type="caution">
    <text evidence="1">The sequence shown here is derived from an EMBL/GenBank/DDBJ whole genome shotgun (WGS) entry which is preliminary data.</text>
</comment>
<dbReference type="AlphaFoldDB" id="A0A565B1A2"/>
<dbReference type="OrthoDB" id="340227at2759"/>
<gene>
    <name evidence="1" type="ORF">ANE_LOCUS5883</name>
</gene>
<name>A0A565B1A2_9BRAS</name>
<sequence length="117" mass="13763">MISRTRDTNQNQISSSVDGLNWRTTKQVQSQLYPSIVMSNFPPSSSFEPRFPLPQFSYTLVFEFSRIKRMTNDIALILCSMRSSTNVEIQDGRGGYKLRKRHGWERWLIPREGFIYH</sequence>
<dbReference type="Proteomes" id="UP000489600">
    <property type="component" value="Unassembled WGS sequence"/>
</dbReference>
<proteinExistence type="predicted"/>
<dbReference type="Gene3D" id="1.10.10.10">
    <property type="entry name" value="Winged helix-like DNA-binding domain superfamily/Winged helix DNA-binding domain"/>
    <property type="match status" value="1"/>
</dbReference>
<accession>A0A565B1A2</accession>
<evidence type="ECO:0000313" key="1">
    <source>
        <dbReference type="EMBL" id="VVA95438.1"/>
    </source>
</evidence>
<keyword evidence="2" id="KW-1185">Reference proteome</keyword>
<reference evidence="1" key="1">
    <citation type="submission" date="2019-07" db="EMBL/GenBank/DDBJ databases">
        <authorList>
            <person name="Dittberner H."/>
        </authorList>
    </citation>
    <scope>NUCLEOTIDE SEQUENCE [LARGE SCALE GENOMIC DNA]</scope>
</reference>
<evidence type="ECO:0000313" key="2">
    <source>
        <dbReference type="Proteomes" id="UP000489600"/>
    </source>
</evidence>
<protein>
    <submittedName>
        <fullName evidence="1">Uncharacterized protein</fullName>
    </submittedName>
</protein>
<organism evidence="1 2">
    <name type="scientific">Arabis nemorensis</name>
    <dbReference type="NCBI Taxonomy" id="586526"/>
    <lineage>
        <taxon>Eukaryota</taxon>
        <taxon>Viridiplantae</taxon>
        <taxon>Streptophyta</taxon>
        <taxon>Embryophyta</taxon>
        <taxon>Tracheophyta</taxon>
        <taxon>Spermatophyta</taxon>
        <taxon>Magnoliopsida</taxon>
        <taxon>eudicotyledons</taxon>
        <taxon>Gunneridae</taxon>
        <taxon>Pentapetalae</taxon>
        <taxon>rosids</taxon>
        <taxon>malvids</taxon>
        <taxon>Brassicales</taxon>
        <taxon>Brassicaceae</taxon>
        <taxon>Arabideae</taxon>
        <taxon>Arabis</taxon>
    </lineage>
</organism>
<dbReference type="InterPro" id="IPR036388">
    <property type="entry name" value="WH-like_DNA-bd_sf"/>
</dbReference>